<proteinExistence type="evidence at transcript level"/>
<dbReference type="PANTHER" id="PTHR21844">
    <property type="entry name" value="AKT1 SUBSTRATE 1 PROTEIN"/>
    <property type="match status" value="1"/>
</dbReference>
<dbReference type="GO" id="GO:0032007">
    <property type="term" value="P:negative regulation of TOR signaling"/>
    <property type="evidence" value="ECO:0007669"/>
    <property type="project" value="InterPro"/>
</dbReference>
<dbReference type="PANTHER" id="PTHR21844:SF2">
    <property type="entry name" value="PROLINE-RICH AKT1 SUBSTRATE 1"/>
    <property type="match status" value="1"/>
</dbReference>
<accession>A0A023EX62</accession>
<organism evidence="1">
    <name type="scientific">Triatoma infestans</name>
    <name type="common">Assassin bug</name>
    <dbReference type="NCBI Taxonomy" id="30076"/>
    <lineage>
        <taxon>Eukaryota</taxon>
        <taxon>Metazoa</taxon>
        <taxon>Ecdysozoa</taxon>
        <taxon>Arthropoda</taxon>
        <taxon>Hexapoda</taxon>
        <taxon>Insecta</taxon>
        <taxon>Pterygota</taxon>
        <taxon>Neoptera</taxon>
        <taxon>Paraneoptera</taxon>
        <taxon>Hemiptera</taxon>
        <taxon>Heteroptera</taxon>
        <taxon>Panheteroptera</taxon>
        <taxon>Cimicomorpha</taxon>
        <taxon>Reduviidae</taxon>
        <taxon>Triatominae</taxon>
        <taxon>Triatoma</taxon>
    </lineage>
</organism>
<dbReference type="InterPro" id="IPR026682">
    <property type="entry name" value="AKT1S1"/>
</dbReference>
<name>A0A023EX62_TRIIF</name>
<sequence>MKLYCRCLNVCVEIFGEIEVDNSTTCQGEWICEDAAEVEVMKITLKLPNLLKEKISGQWRVYTCINCGLFVYASRKESNYPLVVNKNLLSDPAEISELTLSEQYSPAFKIVLRQDDSITEDMYEHRLHEVAANWLREEAQRTEERIKNYTDQQYAALENHRLRALKDDLIINRVITAASESQLMNNNANDAKVEVETTPKEIISNKSINEKMIISDYGVDTIIFPLDDFEHPLFAKDYSDVPSDATEDEDDSAKMVQFRKTSAAHLARSLPIPVPQYMKDLAYDGKSNGSPPVPTDIAASIRALAKSVHGDSVFGELPRPRFRNHL</sequence>
<dbReference type="GO" id="GO:0005737">
    <property type="term" value="C:cytoplasm"/>
    <property type="evidence" value="ECO:0007669"/>
    <property type="project" value="TreeGrafter"/>
</dbReference>
<evidence type="ECO:0000313" key="1">
    <source>
        <dbReference type="EMBL" id="JAC13772.1"/>
    </source>
</evidence>
<dbReference type="AlphaFoldDB" id="A0A023EX62"/>
<protein>
    <submittedName>
        <fullName evidence="1">Uncharacterized protein</fullName>
    </submittedName>
</protein>
<dbReference type="EMBL" id="GBBI01004940">
    <property type="protein sequence ID" value="JAC13772.1"/>
    <property type="molecule type" value="mRNA"/>
</dbReference>
<reference evidence="1" key="1">
    <citation type="journal article" date="2014" name="PLoS Negl. Trop. Dis.">
        <title>An updated insight into the Sialotranscriptome of Triatoma infestans: developmental stage and geographic variations.</title>
        <authorList>
            <person name="Schwarz A."/>
            <person name="Medrano-Mercado N."/>
            <person name="Schaub G.A."/>
            <person name="Struchiner C.J."/>
            <person name="Bargues M.D."/>
            <person name="Levy M.Z."/>
            <person name="Ribeiro J.M."/>
        </authorList>
    </citation>
    <scope>NUCLEOTIDE SEQUENCE</scope>
    <source>
        <strain evidence="1">Chile</strain>
        <tissue evidence="1">Salivary glands</tissue>
    </source>
</reference>
<dbReference type="GO" id="GO:0048011">
    <property type="term" value="P:neurotrophin TRK receptor signaling pathway"/>
    <property type="evidence" value="ECO:0007669"/>
    <property type="project" value="InterPro"/>
</dbReference>